<evidence type="ECO:0000259" key="12">
    <source>
        <dbReference type="PROSITE" id="PS50262"/>
    </source>
</evidence>
<evidence type="ECO:0000313" key="13">
    <source>
        <dbReference type="Proteomes" id="UP000694865"/>
    </source>
</evidence>
<feature type="transmembrane region" description="Helical" evidence="11">
    <location>
        <begin position="238"/>
        <end position="258"/>
    </location>
</feature>
<reference evidence="14" key="1">
    <citation type="submission" date="2025-08" db="UniProtKB">
        <authorList>
            <consortium name="RefSeq"/>
        </authorList>
    </citation>
    <scope>IDENTIFICATION</scope>
    <source>
        <tissue evidence="14">Testes</tissue>
    </source>
</reference>
<keyword evidence="9 10" id="KW-0807">Transducer</keyword>
<feature type="transmembrane region" description="Helical" evidence="11">
    <location>
        <begin position="143"/>
        <end position="165"/>
    </location>
</feature>
<feature type="domain" description="G-protein coupled receptors family 1 profile" evidence="12">
    <location>
        <begin position="46"/>
        <end position="299"/>
    </location>
</feature>
<keyword evidence="5 10" id="KW-0297">G-protein coupled receptor</keyword>
<evidence type="ECO:0000256" key="2">
    <source>
        <dbReference type="ARBA" id="ARBA00022475"/>
    </source>
</evidence>
<evidence type="ECO:0000256" key="4">
    <source>
        <dbReference type="ARBA" id="ARBA00022989"/>
    </source>
</evidence>
<dbReference type="PRINTS" id="PR01783">
    <property type="entry name" value="MCHRECEPTOR"/>
</dbReference>
<organism evidence="13 14">
    <name type="scientific">Saccoglossus kowalevskii</name>
    <name type="common">Acorn worm</name>
    <dbReference type="NCBI Taxonomy" id="10224"/>
    <lineage>
        <taxon>Eukaryota</taxon>
        <taxon>Metazoa</taxon>
        <taxon>Hemichordata</taxon>
        <taxon>Enteropneusta</taxon>
        <taxon>Harrimaniidae</taxon>
        <taxon>Saccoglossus</taxon>
    </lineage>
</organism>
<name>A0ABM0H0W8_SACKO</name>
<dbReference type="PANTHER" id="PTHR24229:SF40">
    <property type="entry name" value="ALLATOSTATIN C RECEPTOR 1-RELATED"/>
    <property type="match status" value="1"/>
</dbReference>
<keyword evidence="2" id="KW-1003">Cell membrane</keyword>
<sequence>MDGLLENFSASAKTNFTGNPHANLYAALAVAVPIVYGCICILGILGNLLVIFVTVRYKSTGSVPSVYVLNLAAADLLFMIALAFLAYQHAFHEWTIGPIVCKIVIAFDGLNQFTSVYTLTLMSIDRYLAIAHGLRSITFRTVYNARIICFFIWVFSALCVLPLWIYGNIVPEANGTLLCNTNWPYEHFESVYVFYSFGLGFALPLTIIVASYICMLRYLVITKRPSSTQSSKKESKRVAILVFAIVAAFVVCWLPFYVVQLRLALSDTAQSAPSAALVVAFILSTGLSYSNSCINPVIYTFIGRKFRAGFLPFANTICCRRRRRRGRRRVRRTLSGSSDTTYGSKRSSNQKVWSWRDKFTASTMCCLKGNAQFNEFMLFVHGNVIC</sequence>
<keyword evidence="7 10" id="KW-0675">Receptor</keyword>
<keyword evidence="6 11" id="KW-0472">Membrane</keyword>
<evidence type="ECO:0000256" key="9">
    <source>
        <dbReference type="ARBA" id="ARBA00023224"/>
    </source>
</evidence>
<dbReference type="Proteomes" id="UP000694865">
    <property type="component" value="Unplaced"/>
</dbReference>
<evidence type="ECO:0000256" key="7">
    <source>
        <dbReference type="ARBA" id="ARBA00023170"/>
    </source>
</evidence>
<evidence type="ECO:0000313" key="14">
    <source>
        <dbReference type="RefSeq" id="XP_002741730.1"/>
    </source>
</evidence>
<accession>A0ABM0H0W8</accession>
<evidence type="ECO:0000256" key="8">
    <source>
        <dbReference type="ARBA" id="ARBA00023180"/>
    </source>
</evidence>
<evidence type="ECO:0000256" key="6">
    <source>
        <dbReference type="ARBA" id="ARBA00023136"/>
    </source>
</evidence>
<keyword evidence="13" id="KW-1185">Reference proteome</keyword>
<protein>
    <submittedName>
        <fullName evidence="14">Somatostatin receptor type 3-like</fullName>
    </submittedName>
</protein>
<dbReference type="SUPFAM" id="SSF81321">
    <property type="entry name" value="Family A G protein-coupled receptor-like"/>
    <property type="match status" value="1"/>
</dbReference>
<dbReference type="RefSeq" id="XP_002741730.1">
    <property type="nucleotide sequence ID" value="XM_002741684.1"/>
</dbReference>
<evidence type="ECO:0000256" key="5">
    <source>
        <dbReference type="ARBA" id="ARBA00023040"/>
    </source>
</evidence>
<dbReference type="InterPro" id="IPR000276">
    <property type="entry name" value="GPCR_Rhodpsn"/>
</dbReference>
<keyword evidence="3 10" id="KW-0812">Transmembrane</keyword>
<feature type="transmembrane region" description="Helical" evidence="11">
    <location>
        <begin position="24"/>
        <end position="55"/>
    </location>
</feature>
<gene>
    <name evidence="14" type="primary">LOC100366942</name>
</gene>
<feature type="transmembrane region" description="Helical" evidence="11">
    <location>
        <begin position="67"/>
        <end position="90"/>
    </location>
</feature>
<comment type="subcellular location">
    <subcellularLocation>
        <location evidence="1">Cell membrane</location>
        <topology evidence="1">Multi-pass membrane protein</topology>
    </subcellularLocation>
</comment>
<evidence type="ECO:0000256" key="10">
    <source>
        <dbReference type="RuleBase" id="RU000688"/>
    </source>
</evidence>
<feature type="transmembrane region" description="Helical" evidence="11">
    <location>
        <begin position="96"/>
        <end position="122"/>
    </location>
</feature>
<dbReference type="PROSITE" id="PS00237">
    <property type="entry name" value="G_PROTEIN_RECEP_F1_1"/>
    <property type="match status" value="1"/>
</dbReference>
<dbReference type="InterPro" id="IPR008361">
    <property type="entry name" value="MCH_rcpt"/>
</dbReference>
<dbReference type="Gene3D" id="1.20.1070.10">
    <property type="entry name" value="Rhodopsin 7-helix transmembrane proteins"/>
    <property type="match status" value="1"/>
</dbReference>
<keyword evidence="4 11" id="KW-1133">Transmembrane helix</keyword>
<dbReference type="GeneID" id="100366942"/>
<comment type="similarity">
    <text evidence="10">Belongs to the G-protein coupled receptor 1 family.</text>
</comment>
<evidence type="ECO:0000256" key="1">
    <source>
        <dbReference type="ARBA" id="ARBA00004651"/>
    </source>
</evidence>
<dbReference type="PRINTS" id="PR00237">
    <property type="entry name" value="GPCRRHODOPSN"/>
</dbReference>
<feature type="transmembrane region" description="Helical" evidence="11">
    <location>
        <begin position="278"/>
        <end position="302"/>
    </location>
</feature>
<evidence type="ECO:0000256" key="3">
    <source>
        <dbReference type="ARBA" id="ARBA00022692"/>
    </source>
</evidence>
<dbReference type="PANTHER" id="PTHR24229">
    <property type="entry name" value="NEUROPEPTIDES RECEPTOR"/>
    <property type="match status" value="1"/>
</dbReference>
<proteinExistence type="inferred from homology"/>
<dbReference type="InterPro" id="IPR017452">
    <property type="entry name" value="GPCR_Rhodpsn_7TM"/>
</dbReference>
<dbReference type="Pfam" id="PF00001">
    <property type="entry name" value="7tm_1"/>
    <property type="match status" value="1"/>
</dbReference>
<evidence type="ECO:0000256" key="11">
    <source>
        <dbReference type="SAM" id="Phobius"/>
    </source>
</evidence>
<feature type="transmembrane region" description="Helical" evidence="11">
    <location>
        <begin position="192"/>
        <end position="218"/>
    </location>
</feature>
<keyword evidence="8" id="KW-0325">Glycoprotein</keyword>
<dbReference type="PROSITE" id="PS50262">
    <property type="entry name" value="G_PROTEIN_RECEP_F1_2"/>
    <property type="match status" value="1"/>
</dbReference>